<dbReference type="Pfam" id="PF01471">
    <property type="entry name" value="PG_binding_1"/>
    <property type="match status" value="2"/>
</dbReference>
<dbReference type="Gene3D" id="1.10.101.10">
    <property type="entry name" value="PGBD-like superfamily/PGBD"/>
    <property type="match status" value="2"/>
</dbReference>
<evidence type="ECO:0000256" key="1">
    <source>
        <dbReference type="ARBA" id="ARBA00004752"/>
    </source>
</evidence>
<sequence length="319" mass="35304">MHGGISLRGTWVLLTGILLTTLVLFPVLPVQAEEELCCPVNEDIERTLYPANPPLQGEDVKNLQAELKALNYYDGPINGVYGVLTQQAVLKYQRNQQLKEDGIVTWQVWHSLAKNLEQPVAKTNQLPPPTGELAIIVDTTKRKLTVLADGKPYKQFNVACGKPSTPSPVGTWKVVHKATNWGTGFGSRWLGLNVPWGKYGIHGTNKPFSIGSYASHGCIRMHNSSVEQLYSWIPKGTPVYIIGSPFGVPGQGHKRLVRGDRGSDVFEVQRTLKRLGYYDANIDGIFGYGLETAIKKFRKANGLPMDNCVDRKMYEALGL</sequence>
<evidence type="ECO:0000313" key="12">
    <source>
        <dbReference type="Proteomes" id="UP000189464"/>
    </source>
</evidence>
<feature type="domain" description="L,D-TPase catalytic" evidence="10">
    <location>
        <begin position="133"/>
        <end position="242"/>
    </location>
</feature>
<dbReference type="GO" id="GO:0071555">
    <property type="term" value="P:cell wall organization"/>
    <property type="evidence" value="ECO:0007669"/>
    <property type="project" value="UniProtKB-UniRule"/>
</dbReference>
<evidence type="ECO:0000256" key="5">
    <source>
        <dbReference type="ARBA" id="ARBA00022801"/>
    </source>
</evidence>
<dbReference type="GO" id="GO:0008360">
    <property type="term" value="P:regulation of cell shape"/>
    <property type="evidence" value="ECO:0007669"/>
    <property type="project" value="UniProtKB-UniRule"/>
</dbReference>
<evidence type="ECO:0000313" key="11">
    <source>
        <dbReference type="EMBL" id="AQS60058.1"/>
    </source>
</evidence>
<keyword evidence="3" id="KW-0328">Glycosyltransferase</keyword>
<dbReference type="InterPro" id="IPR036365">
    <property type="entry name" value="PGBD-like_sf"/>
</dbReference>
<dbReference type="GO" id="GO:0016757">
    <property type="term" value="F:glycosyltransferase activity"/>
    <property type="evidence" value="ECO:0007669"/>
    <property type="project" value="UniProtKB-KW"/>
</dbReference>
<evidence type="ECO:0000256" key="2">
    <source>
        <dbReference type="ARBA" id="ARBA00005992"/>
    </source>
</evidence>
<evidence type="ECO:0000256" key="3">
    <source>
        <dbReference type="ARBA" id="ARBA00022676"/>
    </source>
</evidence>
<evidence type="ECO:0000256" key="7">
    <source>
        <dbReference type="ARBA" id="ARBA00022984"/>
    </source>
</evidence>
<dbReference type="STRING" id="1833852.B0537_13840"/>
<dbReference type="InterPro" id="IPR005490">
    <property type="entry name" value="LD_TPept_cat_dom"/>
</dbReference>
<accession>A0A1S6IZ68</accession>
<keyword evidence="4" id="KW-0808">Transferase</keyword>
<dbReference type="GO" id="GO:0018104">
    <property type="term" value="P:peptidoglycan-protein cross-linking"/>
    <property type="evidence" value="ECO:0007669"/>
    <property type="project" value="TreeGrafter"/>
</dbReference>
<protein>
    <recommendedName>
        <fullName evidence="10">L,D-TPase catalytic domain-containing protein</fullName>
    </recommendedName>
</protein>
<dbReference type="SUPFAM" id="SSF47090">
    <property type="entry name" value="PGBD-like"/>
    <property type="match status" value="2"/>
</dbReference>
<keyword evidence="12" id="KW-1185">Reference proteome</keyword>
<dbReference type="PROSITE" id="PS52029">
    <property type="entry name" value="LD_TPASE"/>
    <property type="match status" value="1"/>
</dbReference>
<comment type="similarity">
    <text evidence="2">Belongs to the YkuD family.</text>
</comment>
<dbReference type="KEGG" id="dfg:B0537_13840"/>
<dbReference type="GO" id="GO:0071972">
    <property type="term" value="F:peptidoglycan L,D-transpeptidase activity"/>
    <property type="evidence" value="ECO:0007669"/>
    <property type="project" value="TreeGrafter"/>
</dbReference>
<reference evidence="11 12" key="1">
    <citation type="journal article" date="2016" name="Int. J. Syst. Evol. Microbiol.">
        <title>Desulfotomaculum ferrireducens sp. nov., a moderately thermophilic sulfate-reducing and dissimilatory Fe(III)-reducing bacterium isolated from compost.</title>
        <authorList>
            <person name="Yang G."/>
            <person name="Guo J."/>
            <person name="Zhuang L."/>
            <person name="Yuan Y."/>
            <person name="Zhou S."/>
        </authorList>
    </citation>
    <scope>NUCLEOTIDE SEQUENCE [LARGE SCALE GENOMIC DNA]</scope>
    <source>
        <strain evidence="11 12">GSS09</strain>
    </source>
</reference>
<evidence type="ECO:0000256" key="6">
    <source>
        <dbReference type="ARBA" id="ARBA00022960"/>
    </source>
</evidence>
<dbReference type="AlphaFoldDB" id="A0A1S6IZ68"/>
<comment type="pathway">
    <text evidence="1 9">Cell wall biogenesis; peptidoglycan biosynthesis.</text>
</comment>
<keyword evidence="6 9" id="KW-0133">Cell shape</keyword>
<proteinExistence type="inferred from homology"/>
<dbReference type="SUPFAM" id="SSF141523">
    <property type="entry name" value="L,D-transpeptidase catalytic domain-like"/>
    <property type="match status" value="1"/>
</dbReference>
<keyword evidence="8 9" id="KW-0961">Cell wall biogenesis/degradation</keyword>
<keyword evidence="7 9" id="KW-0573">Peptidoglycan synthesis</keyword>
<dbReference type="InterPro" id="IPR038063">
    <property type="entry name" value="Transpep_catalytic_dom"/>
</dbReference>
<organism evidence="11 12">
    <name type="scientific">Desulforamulus ferrireducens</name>
    <dbReference type="NCBI Taxonomy" id="1833852"/>
    <lineage>
        <taxon>Bacteria</taxon>
        <taxon>Bacillati</taxon>
        <taxon>Bacillota</taxon>
        <taxon>Clostridia</taxon>
        <taxon>Eubacteriales</taxon>
        <taxon>Peptococcaceae</taxon>
        <taxon>Desulforamulus</taxon>
    </lineage>
</organism>
<dbReference type="UniPathway" id="UPA00219"/>
<dbReference type="OrthoDB" id="9787225at2"/>
<dbReference type="PANTHER" id="PTHR30582">
    <property type="entry name" value="L,D-TRANSPEPTIDASE"/>
    <property type="match status" value="1"/>
</dbReference>
<evidence type="ECO:0000256" key="9">
    <source>
        <dbReference type="PROSITE-ProRule" id="PRU01373"/>
    </source>
</evidence>
<evidence type="ECO:0000256" key="4">
    <source>
        <dbReference type="ARBA" id="ARBA00022679"/>
    </source>
</evidence>
<name>A0A1S6IZ68_9FIRM</name>
<dbReference type="InterPro" id="IPR050979">
    <property type="entry name" value="LD-transpeptidase"/>
</dbReference>
<evidence type="ECO:0000259" key="10">
    <source>
        <dbReference type="PROSITE" id="PS52029"/>
    </source>
</evidence>
<dbReference type="GO" id="GO:0005576">
    <property type="term" value="C:extracellular region"/>
    <property type="evidence" value="ECO:0007669"/>
    <property type="project" value="TreeGrafter"/>
</dbReference>
<feature type="active site" description="Nucleophile" evidence="9">
    <location>
        <position position="218"/>
    </location>
</feature>
<keyword evidence="5" id="KW-0378">Hydrolase</keyword>
<dbReference type="CDD" id="cd16913">
    <property type="entry name" value="YkuD_like"/>
    <property type="match status" value="1"/>
</dbReference>
<dbReference type="EMBL" id="CP019698">
    <property type="protein sequence ID" value="AQS60058.1"/>
    <property type="molecule type" value="Genomic_DNA"/>
</dbReference>
<dbReference type="Pfam" id="PF03734">
    <property type="entry name" value="YkuD"/>
    <property type="match status" value="1"/>
</dbReference>
<dbReference type="Proteomes" id="UP000189464">
    <property type="component" value="Chromosome"/>
</dbReference>
<gene>
    <name evidence="11" type="ORF">B0537_13840</name>
</gene>
<feature type="active site" description="Proton donor/acceptor" evidence="9">
    <location>
        <position position="202"/>
    </location>
</feature>
<evidence type="ECO:0000256" key="8">
    <source>
        <dbReference type="ARBA" id="ARBA00023316"/>
    </source>
</evidence>
<dbReference type="Gene3D" id="2.40.440.10">
    <property type="entry name" value="L,D-transpeptidase catalytic domain-like"/>
    <property type="match status" value="1"/>
</dbReference>
<dbReference type="InterPro" id="IPR002477">
    <property type="entry name" value="Peptidoglycan-bd-like"/>
</dbReference>
<dbReference type="InterPro" id="IPR036366">
    <property type="entry name" value="PGBDSf"/>
</dbReference>
<dbReference type="PANTHER" id="PTHR30582:SF24">
    <property type="entry name" value="L,D-TRANSPEPTIDASE ERFK_SRFK-RELATED"/>
    <property type="match status" value="1"/>
</dbReference>